<dbReference type="EMBL" id="MSFK01000038">
    <property type="protein sequence ID" value="PWY70813.1"/>
    <property type="molecule type" value="Genomic_DNA"/>
</dbReference>
<dbReference type="PANTHER" id="PTHR42973:SF22">
    <property type="entry name" value="FAD-BINDING PCMH-TYPE DOMAIN-CONTAINING PROTEIN-RELATED"/>
    <property type="match status" value="1"/>
</dbReference>
<feature type="chain" id="PRO_5016319448" evidence="5">
    <location>
        <begin position="27"/>
        <end position="494"/>
    </location>
</feature>
<evidence type="ECO:0000259" key="6">
    <source>
        <dbReference type="PROSITE" id="PS51387"/>
    </source>
</evidence>
<dbReference type="GO" id="GO:0016491">
    <property type="term" value="F:oxidoreductase activity"/>
    <property type="evidence" value="ECO:0007669"/>
    <property type="project" value="UniProtKB-KW"/>
</dbReference>
<dbReference type="STRING" id="1450535.A0A317V8X0"/>
<dbReference type="OrthoDB" id="2151789at2759"/>
<dbReference type="SUPFAM" id="SSF56176">
    <property type="entry name" value="FAD-binding/transporter-associated domain-like"/>
    <property type="match status" value="1"/>
</dbReference>
<dbReference type="RefSeq" id="XP_025462707.1">
    <property type="nucleotide sequence ID" value="XM_025617467.1"/>
</dbReference>
<dbReference type="InterPro" id="IPR016169">
    <property type="entry name" value="FAD-bd_PCMH_sub2"/>
</dbReference>
<gene>
    <name evidence="7" type="ORF">BO94DRAFT_628221</name>
</gene>
<dbReference type="Proteomes" id="UP000246702">
    <property type="component" value="Unassembled WGS sequence"/>
</dbReference>
<feature type="domain" description="FAD-binding PCMH-type" evidence="6">
    <location>
        <begin position="49"/>
        <end position="230"/>
    </location>
</feature>
<keyword evidence="8" id="KW-1185">Reference proteome</keyword>
<evidence type="ECO:0000256" key="3">
    <source>
        <dbReference type="ARBA" id="ARBA00022827"/>
    </source>
</evidence>
<dbReference type="InterPro" id="IPR036318">
    <property type="entry name" value="FAD-bd_PCMH-like_sf"/>
</dbReference>
<accession>A0A317V8X0</accession>
<sequence>MSLNATGPSNLSGACCLALWSLLGAAKVAFPGSQLYNLSRSSYFSQQEAEVQPLCVVAPSTVDDVSTALKSITSIAASLPDEERSTCDFAIRSGGHAPIAGAANIERGVTFDLRDLNAIELSSDRTIASVGVGATWGKVYAILDPLNRSVAGGRAAQVGVGGLTTGGGISYFSPRYGWTCDTVQNFEVVLANGTVVNANADENPDLLVALRGGSNNLGVVTRVDLTAFEQGPLWGGAVSYSVDTIDQQLKATAEFSIAETYDEYSSLIAIYTFSSAHAATIINSIKYTKPEENPPAFQPFTEIPSLQNTLRIASLSDISAEEGSSSPNGKRQLATVTTFESSLPMLNATYRHWNTSLAAIQGVPGIVWSFYLEPLPPSIYARAGTDNSLGLSDASGSLMVALLGAIWNDDADDEQIEKVSRELLTAIENDSRDMDAYHPFVYLNYAAPWQDPIASYGEASVERLSRVARDVDPRGVFTANVPGGFKIPGDRSVE</sequence>
<evidence type="ECO:0000313" key="8">
    <source>
        <dbReference type="Proteomes" id="UP000246702"/>
    </source>
</evidence>
<keyword evidence="5" id="KW-0732">Signal</keyword>
<name>A0A317V8X0_9EURO</name>
<dbReference type="Pfam" id="PF01565">
    <property type="entry name" value="FAD_binding_4"/>
    <property type="match status" value="1"/>
</dbReference>
<feature type="signal peptide" evidence="5">
    <location>
        <begin position="1"/>
        <end position="26"/>
    </location>
</feature>
<comment type="caution">
    <text evidence="7">The sequence shown here is derived from an EMBL/GenBank/DDBJ whole genome shotgun (WGS) entry which is preliminary data.</text>
</comment>
<dbReference type="GeneID" id="37119610"/>
<evidence type="ECO:0000256" key="4">
    <source>
        <dbReference type="ARBA" id="ARBA00023002"/>
    </source>
</evidence>
<comment type="similarity">
    <text evidence="1">Belongs to the oxygen-dependent FAD-linked oxidoreductase family.</text>
</comment>
<dbReference type="InterPro" id="IPR016166">
    <property type="entry name" value="FAD-bd_PCMH"/>
</dbReference>
<keyword evidence="4" id="KW-0560">Oxidoreductase</keyword>
<protein>
    <submittedName>
        <fullName evidence="7">Putative oxidoreductase</fullName>
    </submittedName>
</protein>
<proteinExistence type="inferred from homology"/>
<dbReference type="GO" id="GO:0071949">
    <property type="term" value="F:FAD binding"/>
    <property type="evidence" value="ECO:0007669"/>
    <property type="project" value="InterPro"/>
</dbReference>
<dbReference type="Gene3D" id="3.30.465.10">
    <property type="match status" value="1"/>
</dbReference>
<reference evidence="7 8" key="1">
    <citation type="submission" date="2016-12" db="EMBL/GenBank/DDBJ databases">
        <title>The genomes of Aspergillus section Nigri reveals drivers in fungal speciation.</title>
        <authorList>
            <consortium name="DOE Joint Genome Institute"/>
            <person name="Vesth T.C."/>
            <person name="Nybo J."/>
            <person name="Theobald S."/>
            <person name="Brandl J."/>
            <person name="Frisvad J.C."/>
            <person name="Nielsen K.F."/>
            <person name="Lyhne E.K."/>
            <person name="Kogle M.E."/>
            <person name="Kuo A."/>
            <person name="Riley R."/>
            <person name="Clum A."/>
            <person name="Nolan M."/>
            <person name="Lipzen A."/>
            <person name="Salamov A."/>
            <person name="Henrissat B."/>
            <person name="Wiebenga A."/>
            <person name="De Vries R.P."/>
            <person name="Grigoriev I.V."/>
            <person name="Mortensen U.H."/>
            <person name="Andersen M.R."/>
            <person name="Baker S.E."/>
        </authorList>
    </citation>
    <scope>NUCLEOTIDE SEQUENCE [LARGE SCALE GENOMIC DNA]</scope>
    <source>
        <strain evidence="7 8">CBS 115572</strain>
    </source>
</reference>
<evidence type="ECO:0000256" key="2">
    <source>
        <dbReference type="ARBA" id="ARBA00022630"/>
    </source>
</evidence>
<evidence type="ECO:0000256" key="1">
    <source>
        <dbReference type="ARBA" id="ARBA00005466"/>
    </source>
</evidence>
<dbReference type="PROSITE" id="PS51387">
    <property type="entry name" value="FAD_PCMH"/>
    <property type="match status" value="1"/>
</dbReference>
<keyword evidence="3" id="KW-0274">FAD</keyword>
<dbReference type="PANTHER" id="PTHR42973">
    <property type="entry name" value="BINDING OXIDOREDUCTASE, PUTATIVE (AFU_ORTHOLOGUE AFUA_1G17690)-RELATED"/>
    <property type="match status" value="1"/>
</dbReference>
<evidence type="ECO:0000256" key="5">
    <source>
        <dbReference type="SAM" id="SignalP"/>
    </source>
</evidence>
<keyword evidence="2" id="KW-0285">Flavoprotein</keyword>
<dbReference type="InterPro" id="IPR050416">
    <property type="entry name" value="FAD-linked_Oxidoreductase"/>
</dbReference>
<evidence type="ECO:0000313" key="7">
    <source>
        <dbReference type="EMBL" id="PWY70813.1"/>
    </source>
</evidence>
<dbReference type="InterPro" id="IPR006094">
    <property type="entry name" value="Oxid_FAD_bind_N"/>
</dbReference>
<dbReference type="AlphaFoldDB" id="A0A317V8X0"/>
<organism evidence="7 8">
    <name type="scientific">Aspergillus sclerotioniger CBS 115572</name>
    <dbReference type="NCBI Taxonomy" id="1450535"/>
    <lineage>
        <taxon>Eukaryota</taxon>
        <taxon>Fungi</taxon>
        <taxon>Dikarya</taxon>
        <taxon>Ascomycota</taxon>
        <taxon>Pezizomycotina</taxon>
        <taxon>Eurotiomycetes</taxon>
        <taxon>Eurotiomycetidae</taxon>
        <taxon>Eurotiales</taxon>
        <taxon>Aspergillaceae</taxon>
        <taxon>Aspergillus</taxon>
        <taxon>Aspergillus subgen. Circumdati</taxon>
    </lineage>
</organism>